<feature type="region of interest" description="Disordered" evidence="1">
    <location>
        <begin position="1"/>
        <end position="74"/>
    </location>
</feature>
<organism evidence="2 3">
    <name type="scientific">Fusarium napiforme</name>
    <dbReference type="NCBI Taxonomy" id="42672"/>
    <lineage>
        <taxon>Eukaryota</taxon>
        <taxon>Fungi</taxon>
        <taxon>Dikarya</taxon>
        <taxon>Ascomycota</taxon>
        <taxon>Pezizomycotina</taxon>
        <taxon>Sordariomycetes</taxon>
        <taxon>Hypocreomycetidae</taxon>
        <taxon>Hypocreales</taxon>
        <taxon>Nectriaceae</taxon>
        <taxon>Fusarium</taxon>
        <taxon>Fusarium fujikuroi species complex</taxon>
    </lineage>
</organism>
<reference evidence="2 3" key="1">
    <citation type="submission" date="2020-05" db="EMBL/GenBank/DDBJ databases">
        <title>Identification and distribution of gene clusters putatively required for synthesis of sphingolipid metabolism inhibitors in phylogenetically diverse species of the filamentous fungus Fusarium.</title>
        <authorList>
            <person name="Kim H.-S."/>
            <person name="Busman M."/>
            <person name="Brown D.W."/>
            <person name="Divon H."/>
            <person name="Uhlig S."/>
            <person name="Proctor R.H."/>
        </authorList>
    </citation>
    <scope>NUCLEOTIDE SEQUENCE [LARGE SCALE GENOMIC DNA]</scope>
    <source>
        <strain evidence="2 3">NRRL 25196</strain>
    </source>
</reference>
<feature type="compositionally biased region" description="Basic and acidic residues" evidence="1">
    <location>
        <begin position="60"/>
        <end position="71"/>
    </location>
</feature>
<gene>
    <name evidence="2" type="ORF">FNAPI_5390</name>
</gene>
<evidence type="ECO:0000313" key="3">
    <source>
        <dbReference type="Proteomes" id="UP000574317"/>
    </source>
</evidence>
<dbReference type="EMBL" id="JAAOAO010000196">
    <property type="protein sequence ID" value="KAF5557601.1"/>
    <property type="molecule type" value="Genomic_DNA"/>
</dbReference>
<protein>
    <submittedName>
        <fullName evidence="2">Uncharacterized protein</fullName>
    </submittedName>
</protein>
<evidence type="ECO:0000313" key="2">
    <source>
        <dbReference type="EMBL" id="KAF5557601.1"/>
    </source>
</evidence>
<evidence type="ECO:0000256" key="1">
    <source>
        <dbReference type="SAM" id="MobiDB-lite"/>
    </source>
</evidence>
<name>A0A8H5N8M6_9HYPO</name>
<sequence length="204" mass="23272">MGETASYTPICDHSRSSPTPERLQKHEEQRGRCRIPIWNEGKNLGQRDTRVRSNNGQDDGSQRDSKNRESCTADSIGPYGGGLLLLYRDTCADILSSVNRPAGSVSQDTNTYCMKRRKEEGEDSWFKSHVQSRAASARSNLEDEQVSEHRHRQMTPSESNDLVTYTYPPQGGRSLPHRNTFMCEHLDERSRQRAIVFESRPNAW</sequence>
<feature type="region of interest" description="Disordered" evidence="1">
    <location>
        <begin position="131"/>
        <end position="162"/>
    </location>
</feature>
<dbReference type="AlphaFoldDB" id="A0A8H5N8M6"/>
<feature type="compositionally biased region" description="Basic and acidic residues" evidence="1">
    <location>
        <begin position="22"/>
        <end position="31"/>
    </location>
</feature>
<comment type="caution">
    <text evidence="2">The sequence shown here is derived from an EMBL/GenBank/DDBJ whole genome shotgun (WGS) entry which is preliminary data.</text>
</comment>
<dbReference type="Proteomes" id="UP000574317">
    <property type="component" value="Unassembled WGS sequence"/>
</dbReference>
<keyword evidence="3" id="KW-1185">Reference proteome</keyword>
<proteinExistence type="predicted"/>
<accession>A0A8H5N8M6</accession>